<feature type="region of interest" description="Disordered" evidence="4">
    <location>
        <begin position="1"/>
        <end position="20"/>
    </location>
</feature>
<evidence type="ECO:0000256" key="4">
    <source>
        <dbReference type="SAM" id="MobiDB-lite"/>
    </source>
</evidence>
<evidence type="ECO:0000256" key="3">
    <source>
        <dbReference type="ARBA" id="ARBA00023136"/>
    </source>
</evidence>
<comment type="caution">
    <text evidence="6">The sequence shown here is derived from an EMBL/GenBank/DDBJ whole genome shotgun (WGS) entry which is preliminary data.</text>
</comment>
<dbReference type="Gene3D" id="2.10.60.10">
    <property type="entry name" value="CD59"/>
    <property type="match status" value="1"/>
</dbReference>
<feature type="non-terminal residue" evidence="6">
    <location>
        <position position="166"/>
    </location>
</feature>
<feature type="domain" description="Activin types I and II receptor" evidence="5">
    <location>
        <begin position="91"/>
        <end position="160"/>
    </location>
</feature>
<comment type="subcellular location">
    <subcellularLocation>
        <location evidence="1">Membrane</location>
    </subcellularLocation>
</comment>
<protein>
    <recommendedName>
        <fullName evidence="5">Activin types I and II receptor domain-containing protein</fullName>
    </recommendedName>
</protein>
<sequence length="166" mass="18150">RQASAVAVEPEQQRHDSGHKSHAVNNFFHADKFCNAHKHSKAKLHCQRVAVCGDGALRRGADAPLAMTAARKQSFQVAVILLCVAQLTAGLKCVCPLCANHTCETATDGACWNSVMLIDGKEETVKSCLSPSEMKGQVFCYSSRNVSKRSCCFTDFCNNETLHLHR</sequence>
<dbReference type="Pfam" id="PF01064">
    <property type="entry name" value="Activin_recp"/>
    <property type="match status" value="1"/>
</dbReference>
<evidence type="ECO:0000313" key="6">
    <source>
        <dbReference type="EMBL" id="MED6239621.1"/>
    </source>
</evidence>
<dbReference type="InterPro" id="IPR045860">
    <property type="entry name" value="Snake_toxin-like_sf"/>
</dbReference>
<keyword evidence="2" id="KW-0732">Signal</keyword>
<dbReference type="InterPro" id="IPR000472">
    <property type="entry name" value="Activin_recp"/>
</dbReference>
<keyword evidence="3" id="KW-0472">Membrane</keyword>
<dbReference type="EMBL" id="JAHUTI010021726">
    <property type="protein sequence ID" value="MED6239621.1"/>
    <property type="molecule type" value="Genomic_DNA"/>
</dbReference>
<reference evidence="6 7" key="1">
    <citation type="submission" date="2021-07" db="EMBL/GenBank/DDBJ databases">
        <authorList>
            <person name="Palmer J.M."/>
        </authorList>
    </citation>
    <scope>NUCLEOTIDE SEQUENCE [LARGE SCALE GENOMIC DNA]</scope>
    <source>
        <strain evidence="6 7">AT_MEX2019</strain>
        <tissue evidence="6">Muscle</tissue>
    </source>
</reference>
<gene>
    <name evidence="6" type="ORF">ATANTOWER_008761</name>
</gene>
<feature type="non-terminal residue" evidence="6">
    <location>
        <position position="1"/>
    </location>
</feature>
<dbReference type="SUPFAM" id="SSF57302">
    <property type="entry name" value="Snake toxin-like"/>
    <property type="match status" value="1"/>
</dbReference>
<accession>A0ABU7AN16</accession>
<evidence type="ECO:0000313" key="7">
    <source>
        <dbReference type="Proteomes" id="UP001345963"/>
    </source>
</evidence>
<keyword evidence="7" id="KW-1185">Reference proteome</keyword>
<organism evidence="6 7">
    <name type="scientific">Ataeniobius toweri</name>
    <dbReference type="NCBI Taxonomy" id="208326"/>
    <lineage>
        <taxon>Eukaryota</taxon>
        <taxon>Metazoa</taxon>
        <taxon>Chordata</taxon>
        <taxon>Craniata</taxon>
        <taxon>Vertebrata</taxon>
        <taxon>Euteleostomi</taxon>
        <taxon>Actinopterygii</taxon>
        <taxon>Neopterygii</taxon>
        <taxon>Teleostei</taxon>
        <taxon>Neoteleostei</taxon>
        <taxon>Acanthomorphata</taxon>
        <taxon>Ovalentaria</taxon>
        <taxon>Atherinomorphae</taxon>
        <taxon>Cyprinodontiformes</taxon>
        <taxon>Goodeidae</taxon>
        <taxon>Ataeniobius</taxon>
    </lineage>
</organism>
<evidence type="ECO:0000256" key="2">
    <source>
        <dbReference type="ARBA" id="ARBA00022729"/>
    </source>
</evidence>
<evidence type="ECO:0000256" key="1">
    <source>
        <dbReference type="ARBA" id="ARBA00004370"/>
    </source>
</evidence>
<dbReference type="Proteomes" id="UP001345963">
    <property type="component" value="Unassembled WGS sequence"/>
</dbReference>
<evidence type="ECO:0000259" key="5">
    <source>
        <dbReference type="Pfam" id="PF01064"/>
    </source>
</evidence>
<proteinExistence type="predicted"/>
<name>A0ABU7AN16_9TELE</name>